<dbReference type="InterPro" id="IPR004821">
    <property type="entry name" value="Cyt_trans-like"/>
</dbReference>
<proteinExistence type="predicted"/>
<dbReference type="SUPFAM" id="SSF52374">
    <property type="entry name" value="Nucleotidylyl transferase"/>
    <property type="match status" value="1"/>
</dbReference>
<dbReference type="Pfam" id="PF01467">
    <property type="entry name" value="CTP_transf_like"/>
    <property type="match status" value="1"/>
</dbReference>
<reference evidence="4" key="2">
    <citation type="submission" date="2021-04" db="EMBL/GenBank/DDBJ databases">
        <authorList>
            <person name="Gilroy R."/>
        </authorList>
    </citation>
    <scope>NUCLEOTIDE SEQUENCE</scope>
    <source>
        <strain evidence="4">ChiHjej12B11-9795</strain>
    </source>
</reference>
<dbReference type="InterPro" id="IPR014729">
    <property type="entry name" value="Rossmann-like_a/b/a_fold"/>
</dbReference>
<evidence type="ECO:0000313" key="5">
    <source>
        <dbReference type="Proteomes" id="UP000823862"/>
    </source>
</evidence>
<evidence type="ECO:0000256" key="1">
    <source>
        <dbReference type="ARBA" id="ARBA00022679"/>
    </source>
</evidence>
<name>A0A9D2HYI2_9BACE</name>
<dbReference type="Gene3D" id="3.30.230.120">
    <property type="match status" value="1"/>
</dbReference>
<comment type="caution">
    <text evidence="4">The sequence shown here is derived from an EMBL/GenBank/DDBJ whole genome shotgun (WGS) entry which is preliminary data.</text>
</comment>
<dbReference type="GO" id="GO:0016779">
    <property type="term" value="F:nucleotidyltransferase activity"/>
    <property type="evidence" value="ECO:0007669"/>
    <property type="project" value="UniProtKB-KW"/>
</dbReference>
<evidence type="ECO:0000259" key="3">
    <source>
        <dbReference type="Pfam" id="PF01467"/>
    </source>
</evidence>
<dbReference type="PANTHER" id="PTHR43793:SF1">
    <property type="entry name" value="FAD SYNTHASE"/>
    <property type="match status" value="1"/>
</dbReference>
<reference evidence="4" key="1">
    <citation type="journal article" date="2021" name="PeerJ">
        <title>Extensive microbial diversity within the chicken gut microbiome revealed by metagenomics and culture.</title>
        <authorList>
            <person name="Gilroy R."/>
            <person name="Ravi A."/>
            <person name="Getino M."/>
            <person name="Pursley I."/>
            <person name="Horton D.L."/>
            <person name="Alikhan N.F."/>
            <person name="Baker D."/>
            <person name="Gharbi K."/>
            <person name="Hall N."/>
            <person name="Watson M."/>
            <person name="Adriaenssens E.M."/>
            <person name="Foster-Nyarko E."/>
            <person name="Jarju S."/>
            <person name="Secka A."/>
            <person name="Antonio M."/>
            <person name="Oren A."/>
            <person name="Chaudhuri R.R."/>
            <person name="La Ragione R."/>
            <person name="Hildebrand F."/>
            <person name="Pallen M.J."/>
        </authorList>
    </citation>
    <scope>NUCLEOTIDE SEQUENCE</scope>
    <source>
        <strain evidence="4">ChiHjej12B11-9795</strain>
    </source>
</reference>
<gene>
    <name evidence="4" type="ORF">H9950_11730</name>
</gene>
<protein>
    <submittedName>
        <fullName evidence="4">Adenylyltransferase/cytidyltransferase family protein</fullName>
    </submittedName>
</protein>
<dbReference type="AlphaFoldDB" id="A0A9D2HYI2"/>
<evidence type="ECO:0000313" key="4">
    <source>
        <dbReference type="EMBL" id="HJA86834.1"/>
    </source>
</evidence>
<keyword evidence="1" id="KW-0808">Transferase</keyword>
<dbReference type="NCBIfam" id="TIGR00125">
    <property type="entry name" value="cyt_tran_rel"/>
    <property type="match status" value="1"/>
</dbReference>
<feature type="domain" description="Cytidyltransferase-like" evidence="3">
    <location>
        <begin position="12"/>
        <end position="110"/>
    </location>
</feature>
<dbReference type="PANTHER" id="PTHR43793">
    <property type="entry name" value="FAD SYNTHASE"/>
    <property type="match status" value="1"/>
</dbReference>
<sequence length="389" mass="43811">MHTDKPRRRVFVSGCYDMLHSGHVAFFKAASQYGDLYVGIGSDATIEQLKKRKTVYSERERLYMVKAIRYVTDAFINPGSGLMDFVETVDRVRPDVFVVNSDGGSDTKREFCRQRGIEYIELERTPDAGLEARSTTSLRKGVHSHLPYRLDLAGTWIDQPYVSCCGAGWAITISLEPTVDFMERAGMSTSTRNAARKIWPYELPAYNEEMMARLLFCFENDPEREGHISGAQDAIGICMSGLCRHYYDNRYWPSRIETCHDEEILSWLESHLCLVPMFPRRPGTSVVTGKDITPAKVHALAEASECCWKAILARDLTAFAAAYQKSFEAQVAMFPAMMAEGVQEYIDTWRDKALAWKMAGAGGGGYLALVVEEIPEGTIPIKIRRYVDG</sequence>
<organism evidence="4 5">
    <name type="scientific">Candidatus Bacteroides avicola</name>
    <dbReference type="NCBI Taxonomy" id="2838468"/>
    <lineage>
        <taxon>Bacteria</taxon>
        <taxon>Pseudomonadati</taxon>
        <taxon>Bacteroidota</taxon>
        <taxon>Bacteroidia</taxon>
        <taxon>Bacteroidales</taxon>
        <taxon>Bacteroidaceae</taxon>
        <taxon>Bacteroides</taxon>
    </lineage>
</organism>
<dbReference type="InterPro" id="IPR050385">
    <property type="entry name" value="Archaeal_FAD_synthase"/>
</dbReference>
<dbReference type="Proteomes" id="UP000823862">
    <property type="component" value="Unassembled WGS sequence"/>
</dbReference>
<keyword evidence="2 4" id="KW-0548">Nucleotidyltransferase</keyword>
<dbReference type="InterPro" id="IPR036554">
    <property type="entry name" value="GHMP_kinase_C_sf"/>
</dbReference>
<dbReference type="SUPFAM" id="SSF55060">
    <property type="entry name" value="GHMP Kinase, C-terminal domain"/>
    <property type="match status" value="1"/>
</dbReference>
<accession>A0A9D2HYI2</accession>
<evidence type="ECO:0000256" key="2">
    <source>
        <dbReference type="ARBA" id="ARBA00022695"/>
    </source>
</evidence>
<dbReference type="Gene3D" id="3.40.50.620">
    <property type="entry name" value="HUPs"/>
    <property type="match status" value="1"/>
</dbReference>
<dbReference type="EMBL" id="DWZI01000059">
    <property type="protein sequence ID" value="HJA86834.1"/>
    <property type="molecule type" value="Genomic_DNA"/>
</dbReference>